<accession>A0A2M7RIM2</accession>
<evidence type="ECO:0000313" key="2">
    <source>
        <dbReference type="Proteomes" id="UP000230779"/>
    </source>
</evidence>
<sequence length="275" mass="33101">MYILKQIPSEAKIKKQLRKAIFGKNIFCPVCRSQRVICYESRYRCRKCRLKFSLLSHTWLSGMKLSFQNFYLILWCWQNKVPVMQTMNLMHLSEKAVRHWFDLFRSNLPDLSLILEKKVQMDEAYSKDRSILLAKQIGTRNLAWEILLKNSVDQHDAVNFMIQYIKPRTRFQTDGAMIYKNGKKYWMLRHKSDNHSKWEFSLTSEIEGMFGNMRTFIRRMYHHSTPEKLPEYVRNSASDFPYRKYLKHPIVTWLKRYLLYQLGRYALGTPRCQAL</sequence>
<name>A0A2M7RIM2_9BACT</name>
<evidence type="ECO:0000313" key="1">
    <source>
        <dbReference type="EMBL" id="PIY96226.1"/>
    </source>
</evidence>
<proteinExistence type="predicted"/>
<organism evidence="1 2">
    <name type="scientific">Candidatus Kerfeldbacteria bacterium CG_4_10_14_0_8_um_filter_42_10</name>
    <dbReference type="NCBI Taxonomy" id="2014248"/>
    <lineage>
        <taxon>Bacteria</taxon>
        <taxon>Candidatus Kerfeldiibacteriota</taxon>
    </lineage>
</organism>
<dbReference type="EMBL" id="PFMD01000054">
    <property type="protein sequence ID" value="PIY96226.1"/>
    <property type="molecule type" value="Genomic_DNA"/>
</dbReference>
<reference evidence="1 2" key="1">
    <citation type="submission" date="2017-09" db="EMBL/GenBank/DDBJ databases">
        <title>Depth-based differentiation of microbial function through sediment-hosted aquifers and enrichment of novel symbionts in the deep terrestrial subsurface.</title>
        <authorList>
            <person name="Probst A.J."/>
            <person name="Ladd B."/>
            <person name="Jarett J.K."/>
            <person name="Geller-Mcgrath D.E."/>
            <person name="Sieber C.M."/>
            <person name="Emerson J.B."/>
            <person name="Anantharaman K."/>
            <person name="Thomas B.C."/>
            <person name="Malmstrom R."/>
            <person name="Stieglmeier M."/>
            <person name="Klingl A."/>
            <person name="Woyke T."/>
            <person name="Ryan C.M."/>
            <person name="Banfield J.F."/>
        </authorList>
    </citation>
    <scope>NUCLEOTIDE SEQUENCE [LARGE SCALE GENOMIC DNA]</scope>
    <source>
        <strain evidence="1">CG_4_10_14_0_8_um_filter_42_10</strain>
    </source>
</reference>
<dbReference type="Proteomes" id="UP000230779">
    <property type="component" value="Unassembled WGS sequence"/>
</dbReference>
<dbReference type="AlphaFoldDB" id="A0A2M7RIM2"/>
<protein>
    <submittedName>
        <fullName evidence="1">Uncharacterized protein</fullName>
    </submittedName>
</protein>
<gene>
    <name evidence="1" type="ORF">COY66_04715</name>
</gene>
<comment type="caution">
    <text evidence="1">The sequence shown here is derived from an EMBL/GenBank/DDBJ whole genome shotgun (WGS) entry which is preliminary data.</text>
</comment>